<dbReference type="InterPro" id="IPR025732">
    <property type="entry name" value="MarB"/>
</dbReference>
<feature type="signal peptide" evidence="2">
    <location>
        <begin position="1"/>
        <end position="21"/>
    </location>
</feature>
<feature type="compositionally biased region" description="Polar residues" evidence="1">
    <location>
        <begin position="47"/>
        <end position="56"/>
    </location>
</feature>
<keyword evidence="2" id="KW-0732">Signal</keyword>
<reference evidence="3 4" key="1">
    <citation type="journal article" date="2011" name="PLoS Pathog.">
        <title>Salmonella bongori provides insights into the evolution of the Salmonellae.</title>
        <authorList>
            <person name="Fookes M."/>
            <person name="Schroeder G.N."/>
            <person name="Langridge G.C."/>
            <person name="Blondel C.J."/>
            <person name="Mammina C."/>
            <person name="Connor T.R."/>
            <person name="Seth-Smith H."/>
            <person name="Vernikos G.S."/>
            <person name="Robinson K.S."/>
            <person name="Sanders M."/>
            <person name="Petty N.K."/>
            <person name="Kingsley R.A."/>
            <person name="Baumler A.J."/>
            <person name="Nuccio S.P."/>
            <person name="Contreras I."/>
            <person name="Santiviago C.A."/>
            <person name="Maskell D."/>
            <person name="Barrow P."/>
            <person name="Humphrey T."/>
            <person name="Nastasi A."/>
            <person name="Roberts M."/>
            <person name="Frankel G."/>
            <person name="Parkhill J."/>
            <person name="Dougan G."/>
            <person name="Thomson N.R."/>
        </authorList>
    </citation>
    <scope>NUCLEOTIDE SEQUENCE [LARGE SCALE GENOMIC DNA]</scope>
    <source>
        <strain evidence="4">ATCC 43975 / DSM 13772 / NCTC 12419</strain>
    </source>
</reference>
<dbReference type="EMBL" id="FR877557">
    <property type="protein sequence ID" value="CCC30433.1"/>
    <property type="molecule type" value="Genomic_DNA"/>
</dbReference>
<gene>
    <name evidence="3" type="primary">marB</name>
    <name evidence="3" type="ordered locus">SBG_1344</name>
</gene>
<evidence type="ECO:0000313" key="3">
    <source>
        <dbReference type="EMBL" id="CCC30433.1"/>
    </source>
</evidence>
<accession>A0A0K0HAL5</accession>
<feature type="chain" id="PRO_5005331760" evidence="2">
    <location>
        <begin position="22"/>
        <end position="72"/>
    </location>
</feature>
<dbReference type="Proteomes" id="UP000000289">
    <property type="component" value="Chromosome"/>
</dbReference>
<dbReference type="AlphaFoldDB" id="A0A0K0HAL5"/>
<feature type="region of interest" description="Disordered" evidence="1">
    <location>
        <begin position="32"/>
        <end position="72"/>
    </location>
</feature>
<protein>
    <submittedName>
        <fullName evidence="3">Multiple antibiotic resistance protein MarB</fullName>
    </submittedName>
</protein>
<dbReference type="Pfam" id="PF13999">
    <property type="entry name" value="MarB"/>
    <property type="match status" value="1"/>
</dbReference>
<dbReference type="GeneID" id="44980356"/>
<evidence type="ECO:0000313" key="4">
    <source>
        <dbReference type="Proteomes" id="UP000000289"/>
    </source>
</evidence>
<evidence type="ECO:0000256" key="1">
    <source>
        <dbReference type="SAM" id="MobiDB-lite"/>
    </source>
</evidence>
<organism evidence="3 4">
    <name type="scientific">Salmonella bongori (strain ATCC 43975 / DSM 13772 / NCTC 12419)</name>
    <dbReference type="NCBI Taxonomy" id="218493"/>
    <lineage>
        <taxon>Bacteria</taxon>
        <taxon>Pseudomonadati</taxon>
        <taxon>Pseudomonadota</taxon>
        <taxon>Gammaproteobacteria</taxon>
        <taxon>Enterobacterales</taxon>
        <taxon>Enterobacteriaceae</taxon>
        <taxon>Salmonella</taxon>
    </lineage>
</organism>
<sequence>MKMLFPALPGLLLIASGYGIAEQTLLPATQNSRNVMLQPSVDDRPSNDLSPVNASSDKSDELGVPYYNEHHL</sequence>
<dbReference type="NCBIfam" id="NF007508">
    <property type="entry name" value="PRK10106.1"/>
    <property type="match status" value="1"/>
</dbReference>
<evidence type="ECO:0000256" key="2">
    <source>
        <dbReference type="SAM" id="SignalP"/>
    </source>
</evidence>
<proteinExistence type="predicted"/>
<dbReference type="eggNOG" id="ENOG50330WV">
    <property type="taxonomic scope" value="Bacteria"/>
</dbReference>
<dbReference type="KEGG" id="sbg:SBG_1344"/>
<name>A0A0K0HAL5_SALBC</name>
<dbReference type="RefSeq" id="WP_015702861.1">
    <property type="nucleotide sequence ID" value="NC_015761.1"/>
</dbReference>